<evidence type="ECO:0000256" key="4">
    <source>
        <dbReference type="SAM" id="MobiDB-lite"/>
    </source>
</evidence>
<dbReference type="InterPro" id="IPR036568">
    <property type="entry name" value="GGCT-like_sf"/>
</dbReference>
<proteinExistence type="inferred from homology"/>
<evidence type="ECO:0000313" key="7">
    <source>
        <dbReference type="Proteomes" id="UP000440578"/>
    </source>
</evidence>
<evidence type="ECO:0000256" key="1">
    <source>
        <dbReference type="ARBA" id="ARBA00008861"/>
    </source>
</evidence>
<dbReference type="InterPro" id="IPR009288">
    <property type="entry name" value="AIG2-like_dom"/>
</dbReference>
<evidence type="ECO:0000259" key="5">
    <source>
        <dbReference type="Pfam" id="PF06094"/>
    </source>
</evidence>
<feature type="compositionally biased region" description="Acidic residues" evidence="4">
    <location>
        <begin position="150"/>
        <end position="166"/>
    </location>
</feature>
<keyword evidence="7" id="KW-1185">Reference proteome</keyword>
<dbReference type="GO" id="GO:0005829">
    <property type="term" value="C:cytosol"/>
    <property type="evidence" value="ECO:0007669"/>
    <property type="project" value="TreeGrafter"/>
</dbReference>
<dbReference type="GO" id="GO:0061929">
    <property type="term" value="F:gamma-glutamylaminecyclotransferase activity"/>
    <property type="evidence" value="ECO:0007669"/>
    <property type="project" value="InterPro"/>
</dbReference>
<protein>
    <recommendedName>
        <fullName evidence="3">Gamma-glutamylcyclotransferase family protein</fullName>
    </recommendedName>
</protein>
<feature type="domain" description="Gamma-glutamylcyclotransferase AIG2-like" evidence="5">
    <location>
        <begin position="6"/>
        <end position="128"/>
    </location>
</feature>
<evidence type="ECO:0000256" key="3">
    <source>
        <dbReference type="RuleBase" id="RU367036"/>
    </source>
</evidence>
<organism evidence="6 7">
    <name type="scientific">Amphibalanus amphitrite</name>
    <name type="common">Striped barnacle</name>
    <name type="synonym">Balanus amphitrite</name>
    <dbReference type="NCBI Taxonomy" id="1232801"/>
    <lineage>
        <taxon>Eukaryota</taxon>
        <taxon>Metazoa</taxon>
        <taxon>Ecdysozoa</taxon>
        <taxon>Arthropoda</taxon>
        <taxon>Crustacea</taxon>
        <taxon>Multicrustacea</taxon>
        <taxon>Cirripedia</taxon>
        <taxon>Thoracica</taxon>
        <taxon>Thoracicalcarea</taxon>
        <taxon>Balanomorpha</taxon>
        <taxon>Balanoidea</taxon>
        <taxon>Balanidae</taxon>
        <taxon>Amphibalaninae</taxon>
        <taxon>Amphibalanus</taxon>
    </lineage>
</organism>
<dbReference type="PANTHER" id="PTHR12510:SF4">
    <property type="entry name" value="GAMMA-GLUTAMYLAMINECYCLOTRANSFERASE"/>
    <property type="match status" value="1"/>
</dbReference>
<dbReference type="EMBL" id="VIIS01001035">
    <property type="protein sequence ID" value="KAF0302648.1"/>
    <property type="molecule type" value="Genomic_DNA"/>
</dbReference>
<evidence type="ECO:0000256" key="2">
    <source>
        <dbReference type="PIRSR" id="PIRSR639126-1"/>
    </source>
</evidence>
<name>A0A6A4WKD5_AMPAM</name>
<dbReference type="CDD" id="cd06661">
    <property type="entry name" value="GGCT_like"/>
    <property type="match status" value="1"/>
</dbReference>
<dbReference type="InterPro" id="IPR039126">
    <property type="entry name" value="GGACT"/>
</dbReference>
<dbReference type="GO" id="GO:0016740">
    <property type="term" value="F:transferase activity"/>
    <property type="evidence" value="ECO:0007669"/>
    <property type="project" value="UniProtKB-KW"/>
</dbReference>
<reference evidence="6 7" key="1">
    <citation type="submission" date="2019-07" db="EMBL/GenBank/DDBJ databases">
        <title>Draft genome assembly of a fouling barnacle, Amphibalanus amphitrite (Darwin, 1854): The first reference genome for Thecostraca.</title>
        <authorList>
            <person name="Kim W."/>
        </authorList>
    </citation>
    <scope>NUCLEOTIDE SEQUENCE [LARGE SCALE GENOMIC DNA]</scope>
    <source>
        <strain evidence="6">SNU_AA5</strain>
        <tissue evidence="6">Soma without cirri and trophi</tissue>
    </source>
</reference>
<comment type="similarity">
    <text evidence="1 3">Belongs to the gamma-glutamylcyclotransferase family.</text>
</comment>
<keyword evidence="6" id="KW-0808">Transferase</keyword>
<gene>
    <name evidence="6" type="primary">GGACT</name>
    <name evidence="6" type="ORF">FJT64_025257</name>
</gene>
<sequence length="166" mass="18698">MERMLVFLYGTLKTGQPNHHLLLAAETGRAEPVGPALTRRQLPLVIASRYNIPYLLDLPGRGHRIHGELYAVDHAKLAWLDEFEGVPNHYERRQEAVERLHKDGAADGDGDGGDVTAFVYLLRHHKPFMLHLPMLDDYSSDGPHGLPYKEEEDDLNAAEDIDEINA</sequence>
<feature type="active site" description="Proton acceptor" evidence="2">
    <location>
        <position position="84"/>
    </location>
</feature>
<dbReference type="OrthoDB" id="113620at2759"/>
<dbReference type="InterPro" id="IPR013024">
    <property type="entry name" value="GGCT-like"/>
</dbReference>
<dbReference type="AlphaFoldDB" id="A0A6A4WKD5"/>
<feature type="region of interest" description="Disordered" evidence="4">
    <location>
        <begin position="143"/>
        <end position="166"/>
    </location>
</feature>
<accession>A0A6A4WKD5</accession>
<dbReference type="SUPFAM" id="SSF110857">
    <property type="entry name" value="Gamma-glutamyl cyclotransferase-like"/>
    <property type="match status" value="1"/>
</dbReference>
<evidence type="ECO:0000313" key="6">
    <source>
        <dbReference type="EMBL" id="KAF0302648.1"/>
    </source>
</evidence>
<dbReference type="Gene3D" id="3.10.490.10">
    <property type="entry name" value="Gamma-glutamyl cyclotransferase-like"/>
    <property type="match status" value="1"/>
</dbReference>
<dbReference type="Proteomes" id="UP000440578">
    <property type="component" value="Unassembled WGS sequence"/>
</dbReference>
<dbReference type="Pfam" id="PF06094">
    <property type="entry name" value="GGACT"/>
    <property type="match status" value="1"/>
</dbReference>
<dbReference type="PANTHER" id="PTHR12510">
    <property type="entry name" value="TROPONIN C-AKIN-1 PROTEIN"/>
    <property type="match status" value="1"/>
</dbReference>
<comment type="caution">
    <text evidence="6">The sequence shown here is derived from an EMBL/GenBank/DDBJ whole genome shotgun (WGS) entry which is preliminary data.</text>
</comment>